<reference evidence="1 2" key="1">
    <citation type="submission" date="2022-10" db="EMBL/GenBank/DDBJ databases">
        <title>High-quality genome sequences of two octocoral-associated bacteria, Endozoicomonas euniceicola EF212 and Endozoicomonas gorgoniicola PS125.</title>
        <authorList>
            <person name="Chiou Y.-J."/>
            <person name="Chen Y.-H."/>
        </authorList>
    </citation>
    <scope>NUCLEOTIDE SEQUENCE [LARGE SCALE GENOMIC DNA]</scope>
    <source>
        <strain evidence="1 2">PS125</strain>
    </source>
</reference>
<proteinExistence type="predicted"/>
<dbReference type="Proteomes" id="UP001209854">
    <property type="component" value="Unassembled WGS sequence"/>
</dbReference>
<comment type="caution">
    <text evidence="1">The sequence shown here is derived from an EMBL/GenBank/DDBJ whole genome shotgun (WGS) entry which is preliminary data.</text>
</comment>
<sequence>MANIPVWPESLEPNEAEFWPQWHTKTFQSPFTRAAQVLEYPGCVWKAQLSFRNLTRTQQKTMEIFLLQLRGAANRVKIGDPVFNEPSGAGAGKPVVDGDRQTGSVLRVIGCEPEKLFLVTGDYFTVNDELKRLIADARSDIDGRADLYFEPPLRQAPANSAPVVVRQAYCLMRLDNDDQLRSKRKPMFGSLTLNFTEALF</sequence>
<keyword evidence="2" id="KW-1185">Reference proteome</keyword>
<dbReference type="RefSeq" id="WP_262567104.1">
    <property type="nucleotide sequence ID" value="NZ_JAPFCC010000001.1"/>
</dbReference>
<evidence type="ECO:0000313" key="2">
    <source>
        <dbReference type="Proteomes" id="UP001209854"/>
    </source>
</evidence>
<organism evidence="1 2">
    <name type="scientific">Endozoicomonas gorgoniicola</name>
    <dbReference type="NCBI Taxonomy" id="1234144"/>
    <lineage>
        <taxon>Bacteria</taxon>
        <taxon>Pseudomonadati</taxon>
        <taxon>Pseudomonadota</taxon>
        <taxon>Gammaproteobacteria</taxon>
        <taxon>Oceanospirillales</taxon>
        <taxon>Endozoicomonadaceae</taxon>
        <taxon>Endozoicomonas</taxon>
    </lineage>
</organism>
<name>A0ABT3MRX4_9GAMM</name>
<dbReference type="EMBL" id="JAPFCC010000001">
    <property type="protein sequence ID" value="MCW7552126.1"/>
    <property type="molecule type" value="Genomic_DNA"/>
</dbReference>
<accession>A0ABT3MRX4</accession>
<gene>
    <name evidence="1" type="ORF">NX722_05595</name>
</gene>
<evidence type="ECO:0000313" key="1">
    <source>
        <dbReference type="EMBL" id="MCW7552126.1"/>
    </source>
</evidence>
<protein>
    <submittedName>
        <fullName evidence="1">Uncharacterized protein</fullName>
    </submittedName>
</protein>